<evidence type="ECO:0000256" key="1">
    <source>
        <dbReference type="SAM" id="MobiDB-lite"/>
    </source>
</evidence>
<reference evidence="3 4" key="1">
    <citation type="submission" date="2022-12" db="EMBL/GenBank/DDBJ databases">
        <title>Complete genome sequencing of Dickeya lacustris type strain LMG30899.</title>
        <authorList>
            <person name="Dobhal S."/>
            <person name="Arizala D."/>
            <person name="Arif M."/>
        </authorList>
    </citation>
    <scope>NUCLEOTIDE SEQUENCE [LARGE SCALE GENOMIC DNA]</scope>
    <source>
        <strain evidence="3 4">LMG30899</strain>
    </source>
</reference>
<proteinExistence type="predicted"/>
<feature type="transmembrane region" description="Helical" evidence="2">
    <location>
        <begin position="59"/>
        <end position="82"/>
    </location>
</feature>
<gene>
    <name evidence="3" type="ORF">O1Q98_15680</name>
</gene>
<sequence>MQRATSLPDSESSCSDDEEPASSSSGTFSGAVVGFCCYWLAFALPFACWGFNSTVFLMLYTWPFFLALMPLSLLIGMLLRVFCQRSTALMVLCCAVSVSGVFWLMLLLITTW</sequence>
<keyword evidence="2" id="KW-0812">Transmembrane</keyword>
<feature type="transmembrane region" description="Helical" evidence="2">
    <location>
        <begin position="28"/>
        <end position="47"/>
    </location>
</feature>
<keyword evidence="2" id="KW-1133">Transmembrane helix</keyword>
<evidence type="ECO:0000256" key="2">
    <source>
        <dbReference type="SAM" id="Phobius"/>
    </source>
</evidence>
<dbReference type="EMBL" id="CP114280">
    <property type="protein sequence ID" value="WFN57669.1"/>
    <property type="molecule type" value="Genomic_DNA"/>
</dbReference>
<accession>A0ABY8GCV6</accession>
<keyword evidence="2" id="KW-0472">Membrane</keyword>
<feature type="compositionally biased region" description="Low complexity" evidence="1">
    <location>
        <begin position="1"/>
        <end position="13"/>
    </location>
</feature>
<dbReference type="Proteomes" id="UP001219630">
    <property type="component" value="Chromosome"/>
</dbReference>
<name>A0ABY8GCV6_9GAMM</name>
<evidence type="ECO:0000313" key="4">
    <source>
        <dbReference type="Proteomes" id="UP001219630"/>
    </source>
</evidence>
<protein>
    <submittedName>
        <fullName evidence="3">DUF3561 family protein</fullName>
    </submittedName>
</protein>
<feature type="region of interest" description="Disordered" evidence="1">
    <location>
        <begin position="1"/>
        <end position="26"/>
    </location>
</feature>
<organism evidence="3 4">
    <name type="scientific">Dickeya lacustris</name>
    <dbReference type="NCBI Taxonomy" id="2259638"/>
    <lineage>
        <taxon>Bacteria</taxon>
        <taxon>Pseudomonadati</taxon>
        <taxon>Pseudomonadota</taxon>
        <taxon>Gammaproteobacteria</taxon>
        <taxon>Enterobacterales</taxon>
        <taxon>Pectobacteriaceae</taxon>
        <taxon>Dickeya</taxon>
    </lineage>
</organism>
<dbReference type="NCBIfam" id="NF008001">
    <property type="entry name" value="PRK10726.1"/>
    <property type="match status" value="1"/>
</dbReference>
<feature type="transmembrane region" description="Helical" evidence="2">
    <location>
        <begin position="88"/>
        <end position="109"/>
    </location>
</feature>
<dbReference type="Pfam" id="PF12084">
    <property type="entry name" value="DUF3561"/>
    <property type="match status" value="1"/>
</dbReference>
<evidence type="ECO:0000313" key="3">
    <source>
        <dbReference type="EMBL" id="WFN57669.1"/>
    </source>
</evidence>
<keyword evidence="4" id="KW-1185">Reference proteome</keyword>
<dbReference type="InterPro" id="IPR022721">
    <property type="entry name" value="DUF3561"/>
</dbReference>